<protein>
    <submittedName>
        <fullName evidence="1">Uncharacterized protein</fullName>
    </submittedName>
</protein>
<proteinExistence type="predicted"/>
<accession>A0ACD1I9I6</accession>
<sequence>MLRRLIRQAILGPPEPLSATFAGMQAVLNEHGLPFNIGKKDLRDFMPWTLADLRDNILLEYGAQRARVALAALARPFEDYVRDFLRLIDEALTEEDAGVVALENPSKANIGFEEKIAGENALKHWVLSRGWQQARYLHEPKNKISHESAVWRHTEACEELASIDKGFRERFGDIFYRQDAVSAPVTPKKLRTTSSANLRKRKVPHLQAIPET</sequence>
<dbReference type="EMBL" id="KZ824559">
    <property type="protein sequence ID" value="RAK86437.1"/>
    <property type="molecule type" value="Genomic_DNA"/>
</dbReference>
<organism evidence="1 2">
    <name type="scientific">Aspergillus costaricaensis CBS 115574</name>
    <dbReference type="NCBI Taxonomy" id="1448317"/>
    <lineage>
        <taxon>Eukaryota</taxon>
        <taxon>Fungi</taxon>
        <taxon>Dikarya</taxon>
        <taxon>Ascomycota</taxon>
        <taxon>Pezizomycotina</taxon>
        <taxon>Eurotiomycetes</taxon>
        <taxon>Eurotiomycetidae</taxon>
        <taxon>Eurotiales</taxon>
        <taxon>Aspergillaceae</taxon>
        <taxon>Aspergillus</taxon>
        <taxon>Aspergillus subgen. Circumdati</taxon>
    </lineage>
</organism>
<evidence type="ECO:0000313" key="1">
    <source>
        <dbReference type="EMBL" id="RAK86437.1"/>
    </source>
</evidence>
<gene>
    <name evidence="1" type="ORF">BO79DRAFT_219778</name>
</gene>
<name>A0ACD1I9I6_9EURO</name>
<keyword evidence="2" id="KW-1185">Reference proteome</keyword>
<dbReference type="Proteomes" id="UP000249748">
    <property type="component" value="Unassembled WGS sequence"/>
</dbReference>
<reference evidence="1" key="1">
    <citation type="submission" date="2018-02" db="EMBL/GenBank/DDBJ databases">
        <title>The genomes of Aspergillus section Nigri reveals drivers in fungal speciation.</title>
        <authorList>
            <consortium name="DOE Joint Genome Institute"/>
            <person name="Vesth T.C."/>
            <person name="Nybo J."/>
            <person name="Theobald S."/>
            <person name="Brandl J."/>
            <person name="Frisvad J.C."/>
            <person name="Nielsen K.F."/>
            <person name="Lyhne E.K."/>
            <person name="Kogle M.E."/>
            <person name="Kuo A."/>
            <person name="Riley R."/>
            <person name="Clum A."/>
            <person name="Nolan M."/>
            <person name="Lipzen A."/>
            <person name="Salamov A."/>
            <person name="Henrissat B."/>
            <person name="Wiebenga A."/>
            <person name="De vries R.P."/>
            <person name="Grigoriev I.V."/>
            <person name="Mortensen U.H."/>
            <person name="Andersen M.R."/>
            <person name="Baker S.E."/>
        </authorList>
    </citation>
    <scope>NUCLEOTIDE SEQUENCE</scope>
    <source>
        <strain evidence="1">CBS 115574</strain>
    </source>
</reference>
<evidence type="ECO:0000313" key="2">
    <source>
        <dbReference type="Proteomes" id="UP000249748"/>
    </source>
</evidence>